<protein>
    <recommendedName>
        <fullName evidence="7">Metalloendopeptidase</fullName>
        <ecNumber evidence="7">3.4.24.-</ecNumber>
    </recommendedName>
</protein>
<keyword evidence="2 6" id="KW-0479">Metal-binding</keyword>
<evidence type="ECO:0000259" key="8">
    <source>
        <dbReference type="PROSITE" id="PS51864"/>
    </source>
</evidence>
<reference evidence="10" key="1">
    <citation type="submission" date="2025-08" db="UniProtKB">
        <authorList>
            <consortium name="RefSeq"/>
        </authorList>
    </citation>
    <scope>IDENTIFICATION</scope>
</reference>
<evidence type="ECO:0000256" key="3">
    <source>
        <dbReference type="ARBA" id="ARBA00022801"/>
    </source>
</evidence>
<keyword evidence="4 6" id="KW-0862">Zinc</keyword>
<dbReference type="SMART" id="SM00235">
    <property type="entry name" value="ZnMc"/>
    <property type="match status" value="1"/>
</dbReference>
<accession>A0ABM1DZ72</accession>
<dbReference type="Pfam" id="PF01400">
    <property type="entry name" value="Astacin"/>
    <property type="match status" value="1"/>
</dbReference>
<keyword evidence="9" id="KW-1185">Reference proteome</keyword>
<dbReference type="InterPro" id="IPR024079">
    <property type="entry name" value="MetalloPept_cat_dom_sf"/>
</dbReference>
<keyword evidence="3 6" id="KW-0378">Hydrolase</keyword>
<evidence type="ECO:0000256" key="5">
    <source>
        <dbReference type="ARBA" id="ARBA00023049"/>
    </source>
</evidence>
<feature type="binding site" evidence="6">
    <location>
        <position position="43"/>
    </location>
    <ligand>
        <name>Zn(2+)</name>
        <dbReference type="ChEBI" id="CHEBI:29105"/>
        <note>catalytic</note>
    </ligand>
</feature>
<sequence length="153" mass="17603">MTRRKVTCWSFVGNITSNAQPRQDISIGMNCEYKMTAIHEMMHCTGFQHTQCRTDRDVYITVYLENVQEDMRYNFDKYTADEIDLYGAYDLFSVMHYSCYAFSMNGRMTMSAKTDPTCRTELGQPHVGGGFVQSDIDKLNCMYCGASNDHCPQ</sequence>
<dbReference type="Gene3D" id="3.40.390.10">
    <property type="entry name" value="Collagenase (Catalytic Domain)"/>
    <property type="match status" value="1"/>
</dbReference>
<evidence type="ECO:0000256" key="4">
    <source>
        <dbReference type="ARBA" id="ARBA00022833"/>
    </source>
</evidence>
<comment type="cofactor">
    <cofactor evidence="6 7">
        <name>Zn(2+)</name>
        <dbReference type="ChEBI" id="CHEBI:29105"/>
    </cofactor>
    <text evidence="6 7">Binds 1 zinc ion per subunit.</text>
</comment>
<keyword evidence="5 6" id="KW-0482">Metalloprotease</keyword>
<dbReference type="EC" id="3.4.24.-" evidence="7"/>
<dbReference type="Proteomes" id="UP000695022">
    <property type="component" value="Unplaced"/>
</dbReference>
<evidence type="ECO:0000256" key="1">
    <source>
        <dbReference type="ARBA" id="ARBA00022670"/>
    </source>
</evidence>
<feature type="active site" evidence="6">
    <location>
        <position position="40"/>
    </location>
</feature>
<dbReference type="PANTHER" id="PTHR10127">
    <property type="entry name" value="DISCOIDIN, CUB, EGF, LAMININ , AND ZINC METALLOPROTEASE DOMAIN CONTAINING"/>
    <property type="match status" value="1"/>
</dbReference>
<gene>
    <name evidence="10" type="primary">LOC106807434</name>
</gene>
<name>A0ABM1DZ72_PRICU</name>
<keyword evidence="1 6" id="KW-0645">Protease</keyword>
<dbReference type="InterPro" id="IPR006026">
    <property type="entry name" value="Peptidase_Metallo"/>
</dbReference>
<feature type="binding site" evidence="6">
    <location>
        <position position="49"/>
    </location>
    <ligand>
        <name>Zn(2+)</name>
        <dbReference type="ChEBI" id="CHEBI:29105"/>
        <note>catalytic</note>
    </ligand>
</feature>
<dbReference type="GeneID" id="106807434"/>
<organism evidence="9 10">
    <name type="scientific">Priapulus caudatus</name>
    <name type="common">Priapulid worm</name>
    <dbReference type="NCBI Taxonomy" id="37621"/>
    <lineage>
        <taxon>Eukaryota</taxon>
        <taxon>Metazoa</taxon>
        <taxon>Ecdysozoa</taxon>
        <taxon>Scalidophora</taxon>
        <taxon>Priapulida</taxon>
        <taxon>Priapulimorpha</taxon>
        <taxon>Priapulimorphida</taxon>
        <taxon>Priapulidae</taxon>
        <taxon>Priapulus</taxon>
    </lineage>
</organism>
<dbReference type="PANTHER" id="PTHR10127:SF780">
    <property type="entry name" value="METALLOENDOPEPTIDASE"/>
    <property type="match status" value="1"/>
</dbReference>
<dbReference type="SUPFAM" id="SSF55486">
    <property type="entry name" value="Metalloproteases ('zincins'), catalytic domain"/>
    <property type="match status" value="1"/>
</dbReference>
<feature type="binding site" evidence="6">
    <location>
        <position position="39"/>
    </location>
    <ligand>
        <name>Zn(2+)</name>
        <dbReference type="ChEBI" id="CHEBI:29105"/>
        <note>catalytic</note>
    </ligand>
</feature>
<dbReference type="InterPro" id="IPR001506">
    <property type="entry name" value="Peptidase_M12A"/>
</dbReference>
<comment type="caution">
    <text evidence="6">Lacks conserved residue(s) required for the propagation of feature annotation.</text>
</comment>
<evidence type="ECO:0000256" key="6">
    <source>
        <dbReference type="PROSITE-ProRule" id="PRU01211"/>
    </source>
</evidence>
<evidence type="ECO:0000313" key="9">
    <source>
        <dbReference type="Proteomes" id="UP000695022"/>
    </source>
</evidence>
<evidence type="ECO:0000313" key="10">
    <source>
        <dbReference type="RefSeq" id="XP_014665243.1"/>
    </source>
</evidence>
<evidence type="ECO:0000256" key="2">
    <source>
        <dbReference type="ARBA" id="ARBA00022723"/>
    </source>
</evidence>
<feature type="domain" description="Peptidase M12A" evidence="8">
    <location>
        <begin position="1"/>
        <end position="145"/>
    </location>
</feature>
<dbReference type="PROSITE" id="PS51864">
    <property type="entry name" value="ASTACIN"/>
    <property type="match status" value="1"/>
</dbReference>
<evidence type="ECO:0000256" key="7">
    <source>
        <dbReference type="RuleBase" id="RU361183"/>
    </source>
</evidence>
<proteinExistence type="predicted"/>
<dbReference type="RefSeq" id="XP_014665243.1">
    <property type="nucleotide sequence ID" value="XM_014809757.1"/>
</dbReference>
<dbReference type="PRINTS" id="PR00480">
    <property type="entry name" value="ASTACIN"/>
</dbReference>